<evidence type="ECO:0000313" key="1">
    <source>
        <dbReference type="EMBL" id="TGN20947.1"/>
    </source>
</evidence>
<dbReference type="Proteomes" id="UP000298058">
    <property type="component" value="Unassembled WGS sequence"/>
</dbReference>
<protein>
    <submittedName>
        <fullName evidence="1">Uncharacterized protein</fullName>
    </submittedName>
</protein>
<evidence type="ECO:0000313" key="2">
    <source>
        <dbReference type="Proteomes" id="UP000298058"/>
    </source>
</evidence>
<comment type="caution">
    <text evidence="1">The sequence shown here is derived from an EMBL/GenBank/DDBJ whole genome shotgun (WGS) entry which is preliminary data.</text>
</comment>
<dbReference type="RefSeq" id="WP_135758482.1">
    <property type="nucleotide sequence ID" value="NZ_RQHW01000002.1"/>
</dbReference>
<name>A0A4R9M5G8_9LEPT</name>
<gene>
    <name evidence="1" type="ORF">EHS15_00035</name>
</gene>
<sequence>MKYFLSLLSFVILFSFIQTQLMGQNKKNEKEFLEKAVLAFLDLENFDFKSLSSEEIKEGEKTPKFQEKLNAAQKSVDELNSIRESLKSPMKQKFGPRFYNVPDLYWELKDVMEKQSYHITLIKESNGEGSEKESSAEVLRLYQFPAVGFAPPGAFVDVYVDNEWKAGTVKERDTIGKANVFLNGYGYQTTVPDTSIAKYKYYTENQTIKKMTFKYDNAKEQTQKKCHTFTKQLDCMSQSPWCLWTSNQLCKANTN</sequence>
<proteinExistence type="predicted"/>
<keyword evidence="2" id="KW-1185">Reference proteome</keyword>
<organism evidence="1 2">
    <name type="scientific">Leptospira idonii</name>
    <dbReference type="NCBI Taxonomy" id="1193500"/>
    <lineage>
        <taxon>Bacteria</taxon>
        <taxon>Pseudomonadati</taxon>
        <taxon>Spirochaetota</taxon>
        <taxon>Spirochaetia</taxon>
        <taxon>Leptospirales</taxon>
        <taxon>Leptospiraceae</taxon>
        <taxon>Leptospira</taxon>
    </lineage>
</organism>
<dbReference type="AlphaFoldDB" id="A0A4R9M5G8"/>
<dbReference type="EMBL" id="RQHW01000002">
    <property type="protein sequence ID" value="TGN20947.1"/>
    <property type="molecule type" value="Genomic_DNA"/>
</dbReference>
<accession>A0A4R9M5G8</accession>
<reference evidence="1" key="1">
    <citation type="journal article" date="2019" name="PLoS Negl. Trop. Dis.">
        <title>Revisiting the worldwide diversity of Leptospira species in the environment.</title>
        <authorList>
            <person name="Vincent A.T."/>
            <person name="Schiettekatte O."/>
            <person name="Bourhy P."/>
            <person name="Veyrier F.J."/>
            <person name="Picardeau M."/>
        </authorList>
    </citation>
    <scope>NUCLEOTIDE SEQUENCE [LARGE SCALE GENOMIC DNA]</scope>
    <source>
        <strain evidence="1">201300427</strain>
    </source>
</reference>